<dbReference type="GO" id="GO:0000978">
    <property type="term" value="F:RNA polymerase II cis-regulatory region sequence-specific DNA binding"/>
    <property type="evidence" value="ECO:0007669"/>
    <property type="project" value="TreeGrafter"/>
</dbReference>
<comment type="function">
    <text evidence="8">Part of the SNAPc complex required for the transcription of both RNA polymerase II and III small-nuclear RNA genes. Binds to the proximal sequence element (PSE), a non-TATA-box basal promoter element common to these 2 types of genes. Recruits TBP and BRF2 to the U6 snRNA TATA box.</text>
</comment>
<organism evidence="11 12">
    <name type="scientific">Denticeps clupeoides</name>
    <name type="common">denticle herring</name>
    <dbReference type="NCBI Taxonomy" id="299321"/>
    <lineage>
        <taxon>Eukaryota</taxon>
        <taxon>Metazoa</taxon>
        <taxon>Chordata</taxon>
        <taxon>Craniata</taxon>
        <taxon>Vertebrata</taxon>
        <taxon>Euteleostomi</taxon>
        <taxon>Actinopterygii</taxon>
        <taxon>Neopterygii</taxon>
        <taxon>Teleostei</taxon>
        <taxon>Clupei</taxon>
        <taxon>Clupeiformes</taxon>
        <taxon>Denticipitoidei</taxon>
        <taxon>Denticipitidae</taxon>
        <taxon>Denticeps</taxon>
    </lineage>
</organism>
<evidence type="ECO:0000256" key="6">
    <source>
        <dbReference type="ARBA" id="ARBA00023163"/>
    </source>
</evidence>
<evidence type="ECO:0000256" key="5">
    <source>
        <dbReference type="ARBA" id="ARBA00023125"/>
    </source>
</evidence>
<dbReference type="GeneID" id="114788826"/>
<dbReference type="GO" id="GO:0001046">
    <property type="term" value="F:core promoter sequence-specific DNA binding"/>
    <property type="evidence" value="ECO:0007669"/>
    <property type="project" value="TreeGrafter"/>
</dbReference>
<evidence type="ECO:0000256" key="9">
    <source>
        <dbReference type="ARBA" id="ARBA00025958"/>
    </source>
</evidence>
<dbReference type="GO" id="GO:0001006">
    <property type="term" value="F:RNA polymerase III type 3 promoter sequence-specific DNA binding"/>
    <property type="evidence" value="ECO:0007669"/>
    <property type="project" value="TreeGrafter"/>
</dbReference>
<dbReference type="GO" id="GO:0003681">
    <property type="term" value="F:bent DNA binding"/>
    <property type="evidence" value="ECO:0007669"/>
    <property type="project" value="TreeGrafter"/>
</dbReference>
<dbReference type="GO" id="GO:0042796">
    <property type="term" value="P:snRNA transcription by RNA polymerase III"/>
    <property type="evidence" value="ECO:0007669"/>
    <property type="project" value="TreeGrafter"/>
</dbReference>
<dbReference type="Pfam" id="PF12251">
    <property type="entry name" value="SNAPC3"/>
    <property type="match status" value="1"/>
</dbReference>
<proteinExistence type="inferred from homology"/>
<evidence type="ECO:0000256" key="8">
    <source>
        <dbReference type="ARBA" id="ARBA00025193"/>
    </source>
</evidence>
<reference evidence="11" key="2">
    <citation type="submission" date="2025-08" db="UniProtKB">
        <authorList>
            <consortium name="Ensembl"/>
        </authorList>
    </citation>
    <scope>IDENTIFICATION</scope>
</reference>
<dbReference type="GO" id="GO:0042795">
    <property type="term" value="P:snRNA transcription by RNA polymerase II"/>
    <property type="evidence" value="ECO:0007669"/>
    <property type="project" value="TreeGrafter"/>
</dbReference>
<dbReference type="PANTHER" id="PTHR13421">
    <property type="entry name" value="SNRNA-ACTIVATING PROTEIN COMPLEX SUBUNIT 3"/>
    <property type="match status" value="1"/>
</dbReference>
<dbReference type="RefSeq" id="XP_028833579.1">
    <property type="nucleotide sequence ID" value="XM_028977746.1"/>
</dbReference>
<reference evidence="11" key="3">
    <citation type="submission" date="2025-09" db="UniProtKB">
        <authorList>
            <consortium name="Ensembl"/>
        </authorList>
    </citation>
    <scope>IDENTIFICATION</scope>
</reference>
<evidence type="ECO:0000256" key="4">
    <source>
        <dbReference type="ARBA" id="ARBA00023015"/>
    </source>
</evidence>
<dbReference type="GO" id="GO:0019185">
    <property type="term" value="C:snRNA-activating protein complex"/>
    <property type="evidence" value="ECO:0007669"/>
    <property type="project" value="TreeGrafter"/>
</dbReference>
<evidence type="ECO:0000256" key="3">
    <source>
        <dbReference type="ARBA" id="ARBA00013634"/>
    </source>
</evidence>
<accession>A0AAY4AQT7</accession>
<evidence type="ECO:0000256" key="7">
    <source>
        <dbReference type="ARBA" id="ARBA00023242"/>
    </source>
</evidence>
<evidence type="ECO:0000313" key="12">
    <source>
        <dbReference type="Proteomes" id="UP000694580"/>
    </source>
</evidence>
<evidence type="ECO:0000256" key="1">
    <source>
        <dbReference type="ARBA" id="ARBA00004123"/>
    </source>
</evidence>
<keyword evidence="12" id="KW-1185">Reference proteome</keyword>
<name>A0AAY4AQT7_9TELE</name>
<dbReference type="Ensembl" id="ENSDCDT00010011716.1">
    <property type="protein sequence ID" value="ENSDCDP00010011197.1"/>
    <property type="gene ID" value="ENSDCDG00010004950.1"/>
</dbReference>
<dbReference type="PANTHER" id="PTHR13421:SF16">
    <property type="entry name" value="SNRNA-ACTIVATING PROTEIN COMPLEX SUBUNIT 3"/>
    <property type="match status" value="1"/>
</dbReference>
<dbReference type="AlphaFoldDB" id="A0AAY4AQT7"/>
<dbReference type="Proteomes" id="UP000694580">
    <property type="component" value="Chromosome 4"/>
</dbReference>
<dbReference type="GO" id="GO:0005634">
    <property type="term" value="C:nucleus"/>
    <property type="evidence" value="ECO:0007669"/>
    <property type="project" value="UniProtKB-SubCell"/>
</dbReference>
<keyword evidence="5" id="KW-0238">DNA-binding</keyword>
<protein>
    <recommendedName>
        <fullName evidence="3">snRNA-activating protein complex subunit 3</fullName>
    </recommendedName>
    <alternativeName>
        <fullName evidence="10">Small nuclear RNA-activating complex polypeptide 3</fullName>
    </alternativeName>
</protein>
<evidence type="ECO:0000256" key="2">
    <source>
        <dbReference type="ARBA" id="ARBA00010410"/>
    </source>
</evidence>
<comment type="similarity">
    <text evidence="2">Belongs to the SNAPC3/SRD2 family.</text>
</comment>
<sequence length="381" mass="44035">MAEGGGRSNPNVPVYEYVDINTQVFHVGSFRQLWLDSLPPDVYSFEELDEEAQDAKFSEEFGVPAETLAELRAICSVDSLKSYPDDEPPDTSVVPPDPQLACLRLRKRKQDYKNSLAKDYTGRHDAYTNEMELQSVGRKPADADNAVPEGEIVLTFNIVYPVIFYRFKYVRPHQTLQVLGSQKLAELRDAICCVSDLQVFGEFSSVPDAVPQFVSKDHYKSAFFYFEGVFYNDMRYPECRDISQTTREWAKTRDFPAFTVAKMEETTFYDLKVKIGYPYLYCHQGDCEHVVILTDIRLIHRDDCRDRKLYPLLTYKHRVVTRKCSVCHLYISRWITTNDSLAPMDPCLFCDQCFRLLHYDKEGNKIAPFKAYSYVDPGAFN</sequence>
<keyword evidence="4" id="KW-0805">Transcription regulation</keyword>
<comment type="subunit">
    <text evidence="9">Part of the SNAPc complex composed of 5 subunits: SNAPC1, SNAPC2, SNAPC3, SNAPC4 and SNAPC5. SNAPC3 interacts with SNAPC1.</text>
</comment>
<comment type="subcellular location">
    <subcellularLocation>
        <location evidence="1">Nucleus</location>
    </subcellularLocation>
</comment>
<keyword evidence="7" id="KW-0539">Nucleus</keyword>
<dbReference type="GeneTree" id="ENSGT00390000005708"/>
<keyword evidence="6" id="KW-0804">Transcription</keyword>
<evidence type="ECO:0000256" key="10">
    <source>
        <dbReference type="ARBA" id="ARBA00029606"/>
    </source>
</evidence>
<gene>
    <name evidence="11" type="primary">SNAPC3</name>
</gene>
<evidence type="ECO:0000313" key="11">
    <source>
        <dbReference type="Ensembl" id="ENSDCDP00010011197.1"/>
    </source>
</evidence>
<reference evidence="11 12" key="1">
    <citation type="submission" date="2020-06" db="EMBL/GenBank/DDBJ databases">
        <authorList>
            <consortium name="Wellcome Sanger Institute Data Sharing"/>
        </authorList>
    </citation>
    <scope>NUCLEOTIDE SEQUENCE [LARGE SCALE GENOMIC DNA]</scope>
</reference>
<dbReference type="InterPro" id="IPR022042">
    <property type="entry name" value="snRNA-activating_su3"/>
</dbReference>